<comment type="caution">
    <text evidence="3">The sequence shown here is derived from an EMBL/GenBank/DDBJ whole genome shotgun (WGS) entry which is preliminary data.</text>
</comment>
<organism evidence="3 4">
    <name type="scientific">Hibiscus sabdariffa</name>
    <name type="common">roselle</name>
    <dbReference type="NCBI Taxonomy" id="183260"/>
    <lineage>
        <taxon>Eukaryota</taxon>
        <taxon>Viridiplantae</taxon>
        <taxon>Streptophyta</taxon>
        <taxon>Embryophyta</taxon>
        <taxon>Tracheophyta</taxon>
        <taxon>Spermatophyta</taxon>
        <taxon>Magnoliopsida</taxon>
        <taxon>eudicotyledons</taxon>
        <taxon>Gunneridae</taxon>
        <taxon>Pentapetalae</taxon>
        <taxon>rosids</taxon>
        <taxon>malvids</taxon>
        <taxon>Malvales</taxon>
        <taxon>Malvaceae</taxon>
        <taxon>Malvoideae</taxon>
        <taxon>Hibiscus</taxon>
    </lineage>
</organism>
<keyword evidence="4" id="KW-1185">Reference proteome</keyword>
<dbReference type="InterPro" id="IPR011989">
    <property type="entry name" value="ARM-like"/>
</dbReference>
<protein>
    <submittedName>
        <fullName evidence="3">Uncharacterized protein</fullName>
    </submittedName>
</protein>
<reference evidence="3 4" key="1">
    <citation type="journal article" date="2024" name="G3 (Bethesda)">
        <title>Genome assembly of Hibiscus sabdariffa L. provides insights into metabolisms of medicinal natural products.</title>
        <authorList>
            <person name="Kim T."/>
        </authorList>
    </citation>
    <scope>NUCLEOTIDE SEQUENCE [LARGE SCALE GENOMIC DNA]</scope>
    <source>
        <strain evidence="3">TK-2024</strain>
        <tissue evidence="3">Old leaves</tissue>
    </source>
</reference>
<dbReference type="Proteomes" id="UP001472677">
    <property type="component" value="Unassembled WGS sequence"/>
</dbReference>
<dbReference type="Gene3D" id="1.25.10.10">
    <property type="entry name" value="Leucine-rich Repeat Variant"/>
    <property type="match status" value="1"/>
</dbReference>
<dbReference type="PANTHER" id="PTHR23316">
    <property type="entry name" value="IMPORTIN ALPHA"/>
    <property type="match status" value="1"/>
</dbReference>
<evidence type="ECO:0000256" key="2">
    <source>
        <dbReference type="ARBA" id="ARBA00022927"/>
    </source>
</evidence>
<evidence type="ECO:0000256" key="1">
    <source>
        <dbReference type="ARBA" id="ARBA00022448"/>
    </source>
</evidence>
<gene>
    <name evidence="3" type="ORF">V6N12_044653</name>
</gene>
<accession>A0ABR2AY40</accession>
<name>A0ABR2AY40_9ROSI</name>
<evidence type="ECO:0000313" key="3">
    <source>
        <dbReference type="EMBL" id="KAK8498923.1"/>
    </source>
</evidence>
<dbReference type="EMBL" id="JBBPBM010000244">
    <property type="protein sequence ID" value="KAK8498923.1"/>
    <property type="molecule type" value="Genomic_DNA"/>
</dbReference>
<keyword evidence="1" id="KW-0813">Transport</keyword>
<evidence type="ECO:0000313" key="4">
    <source>
        <dbReference type="Proteomes" id="UP001472677"/>
    </source>
</evidence>
<keyword evidence="2" id="KW-0653">Protein transport</keyword>
<sequence>MLSSLKDPGEGCIVLCDLVLCPDPKIVDCLEALENILKGGDYEKKNHILYLFNASSRSRVIDDAGGLVKNENENKKIYEMTVNLLETYCVEDEDELLPPGDASQSGFQFGCNQRMD</sequence>
<proteinExistence type="predicted"/>